<feature type="domain" description="HTH CENPB-type" evidence="5">
    <location>
        <begin position="82"/>
        <end position="153"/>
    </location>
</feature>
<feature type="compositionally biased region" description="Gly residues" evidence="4">
    <location>
        <begin position="840"/>
        <end position="856"/>
    </location>
</feature>
<feature type="region of interest" description="Disordered" evidence="4">
    <location>
        <begin position="804"/>
        <end position="889"/>
    </location>
</feature>
<name>A0A6A7FQA5_9CRUS</name>
<feature type="compositionally biased region" description="Pro residues" evidence="4">
    <location>
        <begin position="858"/>
        <end position="878"/>
    </location>
</feature>
<evidence type="ECO:0000259" key="5">
    <source>
        <dbReference type="PROSITE" id="PS51253"/>
    </source>
</evidence>
<dbReference type="InterPro" id="IPR004875">
    <property type="entry name" value="DDE_SF_endonuclease_dom"/>
</dbReference>
<dbReference type="InterPro" id="IPR009057">
    <property type="entry name" value="Homeodomain-like_sf"/>
</dbReference>
<dbReference type="GO" id="GO:0005634">
    <property type="term" value="C:nucleus"/>
    <property type="evidence" value="ECO:0007669"/>
    <property type="project" value="UniProtKB-SubCell"/>
</dbReference>
<feature type="compositionally biased region" description="Polar residues" evidence="4">
    <location>
        <begin position="555"/>
        <end position="568"/>
    </location>
</feature>
<feature type="coiled-coil region" evidence="3">
    <location>
        <begin position="633"/>
        <end position="660"/>
    </location>
</feature>
<dbReference type="GO" id="GO:0003677">
    <property type="term" value="F:DNA binding"/>
    <property type="evidence" value="ECO:0007669"/>
    <property type="project" value="UniProtKB-KW"/>
</dbReference>
<dbReference type="PROSITE" id="PS51253">
    <property type="entry name" value="HTH_CENPB"/>
    <property type="match status" value="1"/>
</dbReference>
<sequence>MLEDEEHNSYTDKSVKRKAFDFDVQMKVLYALRAGQDPDAIMQHYNIDRSTFYEIQADKKKIEGCLNRLSGGGGGEDSSQSKRLKVTSSLDDKVEVATYKWYLQMKGKGVQVQGADIQKAAETIADHLGKGDFKASTGWLHKFRDEHDLESNKPPQVVAAEQSYTVGETDCLLGKVQTLMTEENLSEHQLYNADETGLFWKSMPNNTLEMKMLPAWELNKQRITSLLCANADGSHRFKSLIVGNLKNRRVLRNISSENLPVTYKSSTSALMTCSVFSEWFHNYFVPGVRNYQVNVLNVDPGDVKAVLLLDNAPCHPESNYLRSRDGRIKVISMPSTSSSKYQPLEQGIISSCKKFYRKYQLDDCLVYSKANREQSCEVEASSNIRSYSIKDAIYNWARAWKEIPQEALKNAWCKLLQKSCGAEEEEEEEEDPFEDDLQTSDYLHLLHASGDADSTMQDVEEWLQQDELELGYDEKAVMGIAPVVSWGPGGQNAPCEDSMMDDEPMIDRSSSRVSLNDAKTAMDSVIRVIDNPSFPRMHKYYGVAKEIRSSITDSILNRSGEGSSNFNLSRDESMSFRPHSSSAGLNDGEDADVVEVTSSGRQSHHCSSTAADCIKEEEDLEQSDMESRMLSILTRIETKVDVLNYKVDNLERRLDALSSHVAMPVDDDSYSWEELPVRTHEEFELLQAKLKQDNYYKLALERRLMLIGGDSLRSCVKRILEVLLSHEVQLLFNWAGTVGRKSKELKPKLAFKNTELCPILTRVVVRTNEGTTEDLIHKEVMLYLRGCADRCGGRQRRLQLKMRDDPPLHGESSEENNSQQQGGGGPSRPPHPDNNNSSGNSGGGGGGANAGGGGGPSQAPPPPPPPSFRPESGPPMPPHAFFGSEGFGNHHLLNLSGAPLSSSMQIDHSQGGGDRKVVF</sequence>
<dbReference type="SUPFAM" id="SSF46689">
    <property type="entry name" value="Homeodomain-like"/>
    <property type="match status" value="1"/>
</dbReference>
<comment type="subcellular location">
    <subcellularLocation>
        <location evidence="1">Nucleus</location>
    </subcellularLocation>
</comment>
<dbReference type="InterPro" id="IPR050863">
    <property type="entry name" value="CenT-Element_Derived"/>
</dbReference>
<dbReference type="SMART" id="SM00674">
    <property type="entry name" value="CENPB"/>
    <property type="match status" value="1"/>
</dbReference>
<dbReference type="InterPro" id="IPR006600">
    <property type="entry name" value="HTH_CenpB_DNA-bd_dom"/>
</dbReference>
<dbReference type="Pfam" id="PF03184">
    <property type="entry name" value="DDE_1"/>
    <property type="match status" value="1"/>
</dbReference>
<evidence type="ECO:0000256" key="3">
    <source>
        <dbReference type="SAM" id="Coils"/>
    </source>
</evidence>
<dbReference type="PANTHER" id="PTHR19303">
    <property type="entry name" value="TRANSPOSON"/>
    <property type="match status" value="1"/>
</dbReference>
<keyword evidence="2" id="KW-0238">DNA-binding</keyword>
<dbReference type="Gene3D" id="1.10.10.60">
    <property type="entry name" value="Homeodomain-like"/>
    <property type="match status" value="1"/>
</dbReference>
<feature type="region of interest" description="Disordered" evidence="4">
    <location>
        <begin position="555"/>
        <end position="588"/>
    </location>
</feature>
<evidence type="ECO:0000256" key="1">
    <source>
        <dbReference type="ARBA" id="ARBA00004123"/>
    </source>
</evidence>
<accession>A0A6A7FQA5</accession>
<dbReference type="Pfam" id="PF03221">
    <property type="entry name" value="HTH_Tnp_Tc5"/>
    <property type="match status" value="1"/>
</dbReference>
<dbReference type="EMBL" id="IACT01001434">
    <property type="protein sequence ID" value="LAC20786.1"/>
    <property type="molecule type" value="mRNA"/>
</dbReference>
<evidence type="ECO:0000256" key="4">
    <source>
        <dbReference type="SAM" id="MobiDB-lite"/>
    </source>
</evidence>
<proteinExistence type="evidence at transcript level"/>
<dbReference type="PANTHER" id="PTHR19303:SF17">
    <property type="entry name" value="TIGGER TRANSPOSABLE ELEMENT-DERIVED PROTEIN 7"/>
    <property type="match status" value="1"/>
</dbReference>
<evidence type="ECO:0000256" key="2">
    <source>
        <dbReference type="ARBA" id="ARBA00023125"/>
    </source>
</evidence>
<dbReference type="AlphaFoldDB" id="A0A6A7FQA5"/>
<organism evidence="6">
    <name type="scientific">Hirondellea gigas</name>
    <dbReference type="NCBI Taxonomy" id="1518452"/>
    <lineage>
        <taxon>Eukaryota</taxon>
        <taxon>Metazoa</taxon>
        <taxon>Ecdysozoa</taxon>
        <taxon>Arthropoda</taxon>
        <taxon>Crustacea</taxon>
        <taxon>Multicrustacea</taxon>
        <taxon>Malacostraca</taxon>
        <taxon>Eumalacostraca</taxon>
        <taxon>Peracarida</taxon>
        <taxon>Amphipoda</taxon>
        <taxon>Amphilochidea</taxon>
        <taxon>Lysianassida</taxon>
        <taxon>Lysianassidira</taxon>
        <taxon>Lysianassoidea</taxon>
        <taxon>Lysianassidae</taxon>
        <taxon>Hirondellea</taxon>
    </lineage>
</organism>
<reference evidence="6" key="1">
    <citation type="submission" date="2017-11" db="EMBL/GenBank/DDBJ databases">
        <title>The sensing device of the deep-sea amphipod.</title>
        <authorList>
            <person name="Kobayashi H."/>
            <person name="Nagahama T."/>
            <person name="Arai W."/>
            <person name="Sasagawa Y."/>
            <person name="Umeda M."/>
            <person name="Hayashi T."/>
            <person name="Nikaido I."/>
            <person name="Watanabe H."/>
            <person name="Oguri K."/>
            <person name="Kitazato H."/>
            <person name="Fujioka K."/>
            <person name="Kido Y."/>
            <person name="Takami H."/>
        </authorList>
    </citation>
    <scope>NUCLEOTIDE SEQUENCE</scope>
    <source>
        <tissue evidence="6">Whole body</tissue>
    </source>
</reference>
<keyword evidence="3" id="KW-0175">Coiled coil</keyword>
<protein>
    <submittedName>
        <fullName evidence="6">Tigger transposable element-derived protein 7</fullName>
    </submittedName>
</protein>
<evidence type="ECO:0000313" key="6">
    <source>
        <dbReference type="EMBL" id="LAC20786.1"/>
    </source>
</evidence>